<dbReference type="InterPro" id="IPR019887">
    <property type="entry name" value="Tscrpt_reg_AsnC/Lrp_C"/>
</dbReference>
<evidence type="ECO:0000313" key="2">
    <source>
        <dbReference type="EMBL" id="EQD36250.1"/>
    </source>
</evidence>
<reference evidence="2" key="2">
    <citation type="journal article" date="2014" name="ISME J.">
        <title>Microbial stratification in low pH oxic and suboxic macroscopic growths along an acid mine drainage.</title>
        <authorList>
            <person name="Mendez-Garcia C."/>
            <person name="Mesa V."/>
            <person name="Sprenger R.R."/>
            <person name="Richter M."/>
            <person name="Diez M.S."/>
            <person name="Solano J."/>
            <person name="Bargiela R."/>
            <person name="Golyshina O.V."/>
            <person name="Manteca A."/>
            <person name="Ramos J.L."/>
            <person name="Gallego J.R."/>
            <person name="Llorente I."/>
            <person name="Martins Dos Santos V.A."/>
            <person name="Jensen O.N."/>
            <person name="Pelaez A.I."/>
            <person name="Sanchez J."/>
            <person name="Ferrer M."/>
        </authorList>
    </citation>
    <scope>NUCLEOTIDE SEQUENCE</scope>
</reference>
<organism evidence="2">
    <name type="scientific">mine drainage metagenome</name>
    <dbReference type="NCBI Taxonomy" id="410659"/>
    <lineage>
        <taxon>unclassified sequences</taxon>
        <taxon>metagenomes</taxon>
        <taxon>ecological metagenomes</taxon>
    </lineage>
</organism>
<dbReference type="Pfam" id="PF01037">
    <property type="entry name" value="AsnC_trans_reg"/>
    <property type="match status" value="1"/>
</dbReference>
<dbReference type="AlphaFoldDB" id="T1A345"/>
<sequence length="112" mass="12555">MAARVRRLEEAGVIAGYTITVHLPQPTAPISTFVYVIMKSSDHQAFADFITGRKDVRECYRTSGDTCYLLKVESADHAALNSFLDELLRYANYRTHTVISTLVQREDDDLGG</sequence>
<dbReference type="GO" id="GO:0043200">
    <property type="term" value="P:response to amino acid"/>
    <property type="evidence" value="ECO:0007669"/>
    <property type="project" value="TreeGrafter"/>
</dbReference>
<gene>
    <name evidence="2" type="ORF">B1A_17951</name>
</gene>
<dbReference type="GO" id="GO:0005829">
    <property type="term" value="C:cytosol"/>
    <property type="evidence" value="ECO:0007669"/>
    <property type="project" value="TreeGrafter"/>
</dbReference>
<proteinExistence type="predicted"/>
<dbReference type="SUPFAM" id="SSF54909">
    <property type="entry name" value="Dimeric alpha+beta barrel"/>
    <property type="match status" value="1"/>
</dbReference>
<protein>
    <submittedName>
        <fullName evidence="2">Transcriptional regulator, AsnC family</fullName>
    </submittedName>
</protein>
<dbReference type="InterPro" id="IPR011008">
    <property type="entry name" value="Dimeric_a/b-barrel"/>
</dbReference>
<dbReference type="PANTHER" id="PTHR30154:SF34">
    <property type="entry name" value="TRANSCRIPTIONAL REGULATOR AZLB"/>
    <property type="match status" value="1"/>
</dbReference>
<feature type="domain" description="Transcription regulator AsnC/Lrp ligand binding" evidence="1">
    <location>
        <begin position="39"/>
        <end position="101"/>
    </location>
</feature>
<comment type="caution">
    <text evidence="2">The sequence shown here is derived from an EMBL/GenBank/DDBJ whole genome shotgun (WGS) entry which is preliminary data.</text>
</comment>
<dbReference type="GO" id="GO:0043565">
    <property type="term" value="F:sequence-specific DNA binding"/>
    <property type="evidence" value="ECO:0007669"/>
    <property type="project" value="TreeGrafter"/>
</dbReference>
<accession>T1A345</accession>
<dbReference type="Gene3D" id="3.30.70.920">
    <property type="match status" value="1"/>
</dbReference>
<evidence type="ECO:0000259" key="1">
    <source>
        <dbReference type="Pfam" id="PF01037"/>
    </source>
</evidence>
<dbReference type="PANTHER" id="PTHR30154">
    <property type="entry name" value="LEUCINE-RESPONSIVE REGULATORY PROTEIN"/>
    <property type="match status" value="1"/>
</dbReference>
<dbReference type="EMBL" id="AUZX01013221">
    <property type="protein sequence ID" value="EQD36250.1"/>
    <property type="molecule type" value="Genomic_DNA"/>
</dbReference>
<name>T1A345_9ZZZZ</name>
<reference evidence="2" key="1">
    <citation type="submission" date="2013-08" db="EMBL/GenBank/DDBJ databases">
        <authorList>
            <person name="Mendez C."/>
            <person name="Richter M."/>
            <person name="Ferrer M."/>
            <person name="Sanchez J."/>
        </authorList>
    </citation>
    <scope>NUCLEOTIDE SEQUENCE</scope>
</reference>